<evidence type="ECO:0008006" key="4">
    <source>
        <dbReference type="Google" id="ProtNLM"/>
    </source>
</evidence>
<comment type="caution">
    <text evidence="2">The sequence shown here is derived from an EMBL/GenBank/DDBJ whole genome shotgun (WGS) entry which is preliminary data.</text>
</comment>
<feature type="signal peptide" evidence="1">
    <location>
        <begin position="1"/>
        <end position="18"/>
    </location>
</feature>
<name>A0ABQ8FR47_9FUNG</name>
<evidence type="ECO:0000313" key="3">
    <source>
        <dbReference type="Proteomes" id="UP001648503"/>
    </source>
</evidence>
<keyword evidence="3" id="KW-1185">Reference proteome</keyword>
<keyword evidence="1" id="KW-0732">Signal</keyword>
<sequence length="100" mass="11304">MALHCLWTAMRCLHIASAKIVTSLTTSRTFPPSRVLQRVTFFVEIALRFVYTLLDDPRFVANSGLESGCNGVRLASSKRVMTTSDLIIVGFVRSWFDRLH</sequence>
<evidence type="ECO:0000256" key="1">
    <source>
        <dbReference type="SAM" id="SignalP"/>
    </source>
</evidence>
<feature type="chain" id="PRO_5047087888" description="Secreted protein" evidence="1">
    <location>
        <begin position="19"/>
        <end position="100"/>
    </location>
</feature>
<organism evidence="2 3">
    <name type="scientific">Batrachochytrium salamandrivorans</name>
    <dbReference type="NCBI Taxonomy" id="1357716"/>
    <lineage>
        <taxon>Eukaryota</taxon>
        <taxon>Fungi</taxon>
        <taxon>Fungi incertae sedis</taxon>
        <taxon>Chytridiomycota</taxon>
        <taxon>Chytridiomycota incertae sedis</taxon>
        <taxon>Chytridiomycetes</taxon>
        <taxon>Rhizophydiales</taxon>
        <taxon>Rhizophydiales incertae sedis</taxon>
        <taxon>Batrachochytrium</taxon>
    </lineage>
</organism>
<proteinExistence type="predicted"/>
<accession>A0ABQ8FR47</accession>
<protein>
    <recommendedName>
        <fullName evidence="4">Secreted protein</fullName>
    </recommendedName>
</protein>
<dbReference type="EMBL" id="JAFCIX010000016">
    <property type="protein sequence ID" value="KAH6601194.1"/>
    <property type="molecule type" value="Genomic_DNA"/>
</dbReference>
<evidence type="ECO:0000313" key="2">
    <source>
        <dbReference type="EMBL" id="KAH6601194.1"/>
    </source>
</evidence>
<dbReference type="Proteomes" id="UP001648503">
    <property type="component" value="Unassembled WGS sequence"/>
</dbReference>
<gene>
    <name evidence="2" type="ORF">BASA50_001719</name>
</gene>
<reference evidence="2 3" key="1">
    <citation type="submission" date="2021-02" db="EMBL/GenBank/DDBJ databases">
        <title>Variation within the Batrachochytrium salamandrivorans European outbreak.</title>
        <authorList>
            <person name="Kelly M."/>
            <person name="Pasmans F."/>
            <person name="Shea T.P."/>
            <person name="Munoz J.F."/>
            <person name="Carranza S."/>
            <person name="Cuomo C.A."/>
            <person name="Martel A."/>
        </authorList>
    </citation>
    <scope>NUCLEOTIDE SEQUENCE [LARGE SCALE GENOMIC DNA]</scope>
    <source>
        <strain evidence="2 3">AMFP18/2</strain>
    </source>
</reference>